<comment type="similarity">
    <text evidence="1">Belongs to the peptidase M43B family.</text>
</comment>
<dbReference type="EMBL" id="BQKE01000002">
    <property type="protein sequence ID" value="GJM62853.1"/>
    <property type="molecule type" value="Genomic_DNA"/>
</dbReference>
<dbReference type="Gene3D" id="3.40.390.10">
    <property type="entry name" value="Collagenase (Catalytic Domain)"/>
    <property type="match status" value="1"/>
</dbReference>
<evidence type="ECO:0000259" key="10">
    <source>
        <dbReference type="Pfam" id="PF05572"/>
    </source>
</evidence>
<keyword evidence="12" id="KW-1185">Reference proteome</keyword>
<dbReference type="SUPFAM" id="SSF55486">
    <property type="entry name" value="Metalloproteases ('zincins'), catalytic domain"/>
    <property type="match status" value="1"/>
</dbReference>
<evidence type="ECO:0000256" key="5">
    <source>
        <dbReference type="ARBA" id="ARBA00022801"/>
    </source>
</evidence>
<evidence type="ECO:0000256" key="9">
    <source>
        <dbReference type="SAM" id="SignalP"/>
    </source>
</evidence>
<evidence type="ECO:0000313" key="11">
    <source>
        <dbReference type="EMBL" id="GJM62853.1"/>
    </source>
</evidence>
<organism evidence="11 12">
    <name type="scientific">Persicobacter diffluens</name>
    <dbReference type="NCBI Taxonomy" id="981"/>
    <lineage>
        <taxon>Bacteria</taxon>
        <taxon>Pseudomonadati</taxon>
        <taxon>Bacteroidota</taxon>
        <taxon>Cytophagia</taxon>
        <taxon>Cytophagales</taxon>
        <taxon>Persicobacteraceae</taxon>
        <taxon>Persicobacter</taxon>
    </lineage>
</organism>
<keyword evidence="6" id="KW-0862">Zinc</keyword>
<accession>A0AAN4W1E8</accession>
<feature type="chain" id="PRO_5042987904" evidence="9">
    <location>
        <begin position="19"/>
        <end position="322"/>
    </location>
</feature>
<dbReference type="PANTHER" id="PTHR47466">
    <property type="match status" value="1"/>
</dbReference>
<evidence type="ECO:0000256" key="6">
    <source>
        <dbReference type="ARBA" id="ARBA00022833"/>
    </source>
</evidence>
<name>A0AAN4W1E8_9BACT</name>
<dbReference type="GO" id="GO:0046872">
    <property type="term" value="F:metal ion binding"/>
    <property type="evidence" value="ECO:0007669"/>
    <property type="project" value="UniProtKB-KW"/>
</dbReference>
<keyword evidence="7 11" id="KW-0482">Metalloprotease</keyword>
<dbReference type="Pfam" id="PF05572">
    <property type="entry name" value="Peptidase_M43"/>
    <property type="match status" value="1"/>
</dbReference>
<gene>
    <name evidence="11" type="ORF">PEDI_34050</name>
</gene>
<feature type="domain" description="Peptidase M43 pregnancy-associated plasma-A" evidence="10">
    <location>
        <begin position="170"/>
        <end position="309"/>
    </location>
</feature>
<protein>
    <submittedName>
        <fullName evidence="11">Zinc metalloprotease</fullName>
    </submittedName>
</protein>
<keyword evidence="4 9" id="KW-0732">Signal</keyword>
<keyword evidence="5" id="KW-0378">Hydrolase</keyword>
<dbReference type="PANTHER" id="PTHR47466:SF1">
    <property type="entry name" value="METALLOPROTEASE MEP1 (AFU_ORTHOLOGUE AFUA_1G07730)-RELATED"/>
    <property type="match status" value="1"/>
</dbReference>
<reference evidence="11 12" key="1">
    <citation type="submission" date="2021-12" db="EMBL/GenBank/DDBJ databases">
        <title>Genome sequencing of bacteria with rrn-lacking chromosome and rrn-plasmid.</title>
        <authorList>
            <person name="Anda M."/>
            <person name="Iwasaki W."/>
        </authorList>
    </citation>
    <scope>NUCLEOTIDE SEQUENCE [LARGE SCALE GENOMIC DNA]</scope>
    <source>
        <strain evidence="11 12">NBRC 15940</strain>
    </source>
</reference>
<evidence type="ECO:0000256" key="7">
    <source>
        <dbReference type="ARBA" id="ARBA00023049"/>
    </source>
</evidence>
<dbReference type="CDD" id="cd04275">
    <property type="entry name" value="ZnMc_pappalysin_like"/>
    <property type="match status" value="1"/>
</dbReference>
<keyword evidence="3" id="KW-0479">Metal-binding</keyword>
<evidence type="ECO:0000313" key="12">
    <source>
        <dbReference type="Proteomes" id="UP001310022"/>
    </source>
</evidence>
<dbReference type="PROSITE" id="PS51257">
    <property type="entry name" value="PROKAR_LIPOPROTEIN"/>
    <property type="match status" value="1"/>
</dbReference>
<feature type="signal peptide" evidence="9">
    <location>
        <begin position="1"/>
        <end position="18"/>
    </location>
</feature>
<dbReference type="Proteomes" id="UP001310022">
    <property type="component" value="Unassembled WGS sequence"/>
</dbReference>
<keyword evidence="2" id="KW-0645">Protease</keyword>
<dbReference type="InterPro" id="IPR024079">
    <property type="entry name" value="MetalloPept_cat_dom_sf"/>
</dbReference>
<evidence type="ECO:0000256" key="1">
    <source>
        <dbReference type="ARBA" id="ARBA00008721"/>
    </source>
</evidence>
<dbReference type="GO" id="GO:0008237">
    <property type="term" value="F:metallopeptidase activity"/>
    <property type="evidence" value="ECO:0007669"/>
    <property type="project" value="UniProtKB-KW"/>
</dbReference>
<evidence type="ECO:0000256" key="8">
    <source>
        <dbReference type="ARBA" id="ARBA00023157"/>
    </source>
</evidence>
<evidence type="ECO:0000256" key="2">
    <source>
        <dbReference type="ARBA" id="ARBA00022670"/>
    </source>
</evidence>
<dbReference type="AlphaFoldDB" id="A0AAN4W1E8"/>
<keyword evidence="8" id="KW-1015">Disulfide bond</keyword>
<dbReference type="RefSeq" id="WP_338238085.1">
    <property type="nucleotide sequence ID" value="NZ_BQKE01000002.1"/>
</dbReference>
<dbReference type="GO" id="GO:0006508">
    <property type="term" value="P:proteolysis"/>
    <property type="evidence" value="ECO:0007669"/>
    <property type="project" value="UniProtKB-KW"/>
</dbReference>
<evidence type="ECO:0000256" key="3">
    <source>
        <dbReference type="ARBA" id="ARBA00022723"/>
    </source>
</evidence>
<sequence length="322" mass="35537">MKNLFLLALLLLSFACTNNELKQENLTLEEETTTLEGRGCGTMEVFDEQMANNPEFAHNIQVIEEQASNFDITKLRLVNGQIEIPVVVHVIYRTNAENISDAQVQSQIDVLNEDFNLQNSDASLIPSVFSGVAANVGLNFKLDAITRTYSSKRSWRPNDDMKKASKGGVDPWDPSQYLNMWVVNSIKSGRSTILGYAQFPGGPAATDGVVIGYNFFGRVGTLSAPYDLGRTTTHEVGHWLNLRHIWGDGGCGVDDFVADTPISDGPNYGCPSFPTVRCSSTDMTMNYMDYVNDGCMYMFSNGQKDRMLSLFAPGGFREGMAI</sequence>
<proteinExistence type="inferred from homology"/>
<dbReference type="InterPro" id="IPR008754">
    <property type="entry name" value="Peptidase_M43"/>
</dbReference>
<comment type="caution">
    <text evidence="11">The sequence shown here is derived from an EMBL/GenBank/DDBJ whole genome shotgun (WGS) entry which is preliminary data.</text>
</comment>
<evidence type="ECO:0000256" key="4">
    <source>
        <dbReference type="ARBA" id="ARBA00022729"/>
    </source>
</evidence>